<evidence type="ECO:0000256" key="1">
    <source>
        <dbReference type="SAM" id="MobiDB-lite"/>
    </source>
</evidence>
<feature type="compositionally biased region" description="Polar residues" evidence="1">
    <location>
        <begin position="116"/>
        <end position="134"/>
    </location>
</feature>
<feature type="compositionally biased region" description="Polar residues" evidence="1">
    <location>
        <begin position="190"/>
        <end position="203"/>
    </location>
</feature>
<protein>
    <submittedName>
        <fullName evidence="2">Uncharacterized protein</fullName>
    </submittedName>
</protein>
<dbReference type="EMBL" id="KK207817">
    <property type="protein sequence ID" value="EZF53462.1"/>
    <property type="molecule type" value="Genomic_DNA"/>
</dbReference>
<feature type="region of interest" description="Disordered" evidence="1">
    <location>
        <begin position="244"/>
        <end position="362"/>
    </location>
</feature>
<dbReference type="AlphaFoldDB" id="A0A022W548"/>
<dbReference type="Proteomes" id="UP000023758">
    <property type="component" value="Unassembled WGS sequence"/>
</dbReference>
<feature type="compositionally biased region" description="Low complexity" evidence="1">
    <location>
        <begin position="329"/>
        <end position="338"/>
    </location>
</feature>
<name>A0A022W548_TRIRU</name>
<evidence type="ECO:0000313" key="2">
    <source>
        <dbReference type="EMBL" id="EZF53462.1"/>
    </source>
</evidence>
<proteinExistence type="predicted"/>
<reference evidence="2" key="1">
    <citation type="submission" date="2014-02" db="EMBL/GenBank/DDBJ databases">
        <title>The Genome Sequence of Trichophyton rubrum (morphotype fischeri) CBS 288.86.</title>
        <authorList>
            <consortium name="The Broad Institute Genomics Platform"/>
            <person name="Cuomo C.A."/>
            <person name="White T.C."/>
            <person name="Graser Y."/>
            <person name="Martinez-Rossi N."/>
            <person name="Heitman J."/>
            <person name="Young S.K."/>
            <person name="Zeng Q."/>
            <person name="Gargeya S."/>
            <person name="Abouelleil A."/>
            <person name="Alvarado L."/>
            <person name="Chapman S.B."/>
            <person name="Gainer-Dewar J."/>
            <person name="Goldberg J."/>
            <person name="Griggs A."/>
            <person name="Gujja S."/>
            <person name="Hansen M."/>
            <person name="Howarth C."/>
            <person name="Imamovic A."/>
            <person name="Larimer J."/>
            <person name="Martinez D."/>
            <person name="Murphy C."/>
            <person name="Pearson M.D."/>
            <person name="Persinoti G."/>
            <person name="Poon T."/>
            <person name="Priest M."/>
            <person name="Roberts A.D."/>
            <person name="Saif S."/>
            <person name="Shea T.D."/>
            <person name="Sykes S.N."/>
            <person name="Wortman J."/>
            <person name="Nusbaum C."/>
            <person name="Birren B."/>
        </authorList>
    </citation>
    <scope>NUCLEOTIDE SEQUENCE [LARGE SCALE GENOMIC DNA]</scope>
    <source>
        <strain evidence="2">CBS 288.86</strain>
    </source>
</reference>
<organism evidence="2">
    <name type="scientific">Trichophyton rubrum CBS 288.86</name>
    <dbReference type="NCBI Taxonomy" id="1215330"/>
    <lineage>
        <taxon>Eukaryota</taxon>
        <taxon>Fungi</taxon>
        <taxon>Dikarya</taxon>
        <taxon>Ascomycota</taxon>
        <taxon>Pezizomycotina</taxon>
        <taxon>Eurotiomycetes</taxon>
        <taxon>Eurotiomycetidae</taxon>
        <taxon>Onygenales</taxon>
        <taxon>Arthrodermataceae</taxon>
        <taxon>Trichophyton</taxon>
    </lineage>
</organism>
<feature type="compositionally biased region" description="Polar residues" evidence="1">
    <location>
        <begin position="515"/>
        <end position="547"/>
    </location>
</feature>
<feature type="compositionally biased region" description="Low complexity" evidence="1">
    <location>
        <begin position="47"/>
        <end position="58"/>
    </location>
</feature>
<dbReference type="HOGENOM" id="CLU_036617_0_0_1"/>
<feature type="compositionally biased region" description="Polar residues" evidence="1">
    <location>
        <begin position="282"/>
        <end position="291"/>
    </location>
</feature>
<feature type="region of interest" description="Disordered" evidence="1">
    <location>
        <begin position="396"/>
        <end position="442"/>
    </location>
</feature>
<feature type="compositionally biased region" description="Polar residues" evidence="1">
    <location>
        <begin position="353"/>
        <end position="362"/>
    </location>
</feature>
<feature type="region of interest" description="Disordered" evidence="1">
    <location>
        <begin position="1"/>
        <end position="164"/>
    </location>
</feature>
<gene>
    <name evidence="2" type="ORF">H103_03615</name>
</gene>
<feature type="region of interest" description="Disordered" evidence="1">
    <location>
        <begin position="509"/>
        <end position="547"/>
    </location>
</feature>
<accession>A0A022W548</accession>
<sequence length="547" mass="58736">MDGHRARSDSINMSTQFPASTPDGHNVSPPLRAAASDLTQSSVADVSDSNTPPSTSSSLQFGTDPGASSSTNSQVDQPRSLSQLQLTSFPRPLERVDSGHDTISSTPFHSPPSARSVVQLTPGQKRTASGSMKCSVSPDRPFTALTTPGARYHSRSASTDSHSSRIAEISAQLRSKLSWAAARVEKDWKSNPNSKQFSLSSKTHSPRGINASIQPNGHPPSGQPPRFSGSVGERDLAAQVLKIATGHSNPRPDMPQSKPLNSSSRSYHRHNLSMGSIPSKLSYEQSTSNGLHQIPRLAPPADIIPGNGPHTKRRVNQNSTSPKKFRVPSLSQQSSSSSVIGTQGSCPIPATPPQSHQPSFKAPSSVTTAILGRHCTPTEKTIMEQDAVETLVFMGSPENSGYYNDSRPHTNPPNNSQDSFQYPPVTENTSAPTPSAPPTLGVAFNYEPRERVPLQSKRVSFAEHSGEAPSAICSRPRLEQNAGDEIDRLLDEMGDSDNEPDYDWFAHMSGARDNFSPSQQNSQWTNDQCSPPSSAICQPGNNAQLRG</sequence>
<feature type="compositionally biased region" description="Polar residues" evidence="1">
    <location>
        <begin position="9"/>
        <end position="19"/>
    </location>
</feature>
<feature type="region of interest" description="Disordered" evidence="1">
    <location>
        <begin position="186"/>
        <end position="231"/>
    </location>
</feature>
<feature type="compositionally biased region" description="Polar residues" evidence="1">
    <location>
        <begin position="66"/>
        <end position="88"/>
    </location>
</feature>
<dbReference type="OrthoDB" id="2359117at2759"/>